<evidence type="ECO:0000313" key="1">
    <source>
        <dbReference type="EMBL" id="EMB23521.1"/>
    </source>
</evidence>
<organism evidence="1">
    <name type="scientific">Treponema denticola OTK</name>
    <dbReference type="NCBI Taxonomy" id="999434"/>
    <lineage>
        <taxon>Bacteria</taxon>
        <taxon>Pseudomonadati</taxon>
        <taxon>Spirochaetota</taxon>
        <taxon>Spirochaetia</taxon>
        <taxon>Spirochaetales</taxon>
        <taxon>Treponemataceae</taxon>
        <taxon>Treponema</taxon>
    </lineage>
</organism>
<dbReference type="HOGENOM" id="CLU_007801_1_0_12"/>
<dbReference type="PATRIC" id="fig|999434.4.peg.687"/>
<comment type="caution">
    <text evidence="1">The sequence shown here is derived from an EMBL/GenBank/DDBJ whole genome shotgun (WGS) entry which is preliminary data.</text>
</comment>
<dbReference type="EMBL" id="AGDY01000004">
    <property type="protein sequence ID" value="EMB23521.1"/>
    <property type="molecule type" value="Genomic_DNA"/>
</dbReference>
<dbReference type="Proteomes" id="UP000011701">
    <property type="component" value="Chromosome"/>
</dbReference>
<gene>
    <name evidence="1" type="ORF">HMPREF9723_00659</name>
</gene>
<dbReference type="AlphaFoldDB" id="A0A0F6MRL2"/>
<accession>A0A0F6MRL2</accession>
<protein>
    <submittedName>
        <fullName evidence="1">Uncharacterized protein</fullName>
    </submittedName>
</protein>
<dbReference type="RefSeq" id="WP_002691040.1">
    <property type="nucleotide sequence ID" value="NZ_CM001797.1"/>
</dbReference>
<proteinExistence type="predicted"/>
<name>A0A0F6MRL2_TREDN</name>
<sequence>MKKTLIFILMILVLMMSSCNLFLKEEYGELVLSFDGTMPDGARALDANGLPVLSSSPMKINIIREDGYTITRELGAEEPKSLVELVPVGEKIEIIVTAINPSGQWSGRASHTVVSGQNHVRVLLNKNVSGLKNLLFTQTKTSSVLNPYNLTFYMGGKEIKIDELKDVYGFARDSRGRLYVRYKQKVSGTDKEYLARYKSEGEPDGSTDSAFNIKFLANDYTTGKMYGINGSGGVYEIQENLLPLPATIANLEHYQGAAAIDNNRVAWTWKDAPNSLEIKVDTLGTTSTSGTGPIRSHINIVGCKESKVNDLFIRGNYVYVLFNTMNDELTGNSRNLYSLGGVVRYNINNLTAPPVKIGFSNSVSFENSLLKNYDYSANFYGAVKVIGFDEENIYIADDGFDAADTPAGARIVKNRNRIAALNIATNALSFSDAGPAKWYNEWKEWRTPNTKMIVWESLYDGSSRSGMNYYQVEKGDENLSGANPFITSSVHESSGVLYSDVFCYDSAENFYVSGKDDNDEKLYRYVLEDDGNYETDGEKAISEKPTTIAVSVSSVPDDAGKTILFYYFESGHGHNIGRLAWYTDDFTHAAQQRNITLSDLGQNDTVTAMAANKDGIFVAVKTVTGKDSPNEKYKITVKKYAHQPLGSPAIISAVETVTVVDETSANYPNVVVPPPHWTAEQANAYINEDLNALYISDGVLYGLTTNQKGYIKDIFSKATEVFIGGKLLKIGNTESLGSYVVVLYKNDGLRPETSGEFAPYRFIAVKPKQLVIASDGYYGKETTPRNKNKVFVFDIGNWAHPDETVTQTRINLSKQLVYSGNSFIWTIE</sequence>
<reference evidence="1" key="1">
    <citation type="submission" date="2012-01" db="EMBL/GenBank/DDBJ databases">
        <title>The Genome Sequence of Treponema denticola OTK.</title>
        <authorList>
            <consortium name="The Broad Institute Genome Sequencing Platform"/>
            <person name="Earl A."/>
            <person name="Ward D."/>
            <person name="Feldgarden M."/>
            <person name="Gevers D."/>
            <person name="Blanton J.M."/>
            <person name="Fenno C.J."/>
            <person name="Baranova O.V."/>
            <person name="Mathney J."/>
            <person name="Dewhirst F.E."/>
            <person name="Izard J."/>
            <person name="Young S.K."/>
            <person name="Zeng Q."/>
            <person name="Gargeya S."/>
            <person name="Fitzgerald M."/>
            <person name="Haas B."/>
            <person name="Abouelleil A."/>
            <person name="Alvarado L."/>
            <person name="Arachchi H.M."/>
            <person name="Berlin A."/>
            <person name="Chapman S.B."/>
            <person name="Gearin G."/>
            <person name="Goldberg J."/>
            <person name="Griggs A."/>
            <person name="Gujja S."/>
            <person name="Hansen M."/>
            <person name="Heiman D."/>
            <person name="Howarth C."/>
            <person name="Larimer J."/>
            <person name="Lui A."/>
            <person name="MacDonald P.J.P."/>
            <person name="McCowen C."/>
            <person name="Montmayeur A."/>
            <person name="Murphy C."/>
            <person name="Neiman D."/>
            <person name="Pearson M."/>
            <person name="Priest M."/>
            <person name="Roberts A."/>
            <person name="Saif S."/>
            <person name="Shea T."/>
            <person name="Sisk P."/>
            <person name="Stolte C."/>
            <person name="Sykes S."/>
            <person name="Wortman J."/>
            <person name="Nusbaum C."/>
            <person name="Birren B."/>
        </authorList>
    </citation>
    <scope>NUCLEOTIDE SEQUENCE [LARGE SCALE GENOMIC DNA]</scope>
    <source>
        <strain evidence="1">OTK</strain>
    </source>
</reference>
<dbReference type="PROSITE" id="PS51257">
    <property type="entry name" value="PROKAR_LIPOPROTEIN"/>
    <property type="match status" value="1"/>
</dbReference>